<accession>A0A383A0J0</accession>
<dbReference type="AlphaFoldDB" id="A0A383A0J0"/>
<dbReference type="PANTHER" id="PTHR34512:SF30">
    <property type="entry name" value="OUTER MEMBRANE PROTEIN ASSEMBLY FACTOR BAMB"/>
    <property type="match status" value="1"/>
</dbReference>
<sequence>EFVSAHGFNACPVLYRDLVIVNGDHDGDAYLAALDKQTGELQWKVPRENKTRSYATPIIRTIKGKEQMILCGDKSVASYNPTNGKRHWIIDGPTEQFVASMVYNGKYAFVTGGYPERHILAIRPEGSGNVTQTHIAWRVKKGASYVPSPVVVGPYFVVVADNGIASCFKAEDGTRLWMERLGGGHSASAITADGVVYFVSDRGTTSVLKPGPKFEEPKKNDLKELVSSSPAISLGQLFIRGHKHLYCIGNKTD</sequence>
<feature type="domain" description="Pyrrolo-quinoline quinone repeat" evidence="1">
    <location>
        <begin position="9"/>
        <end position="90"/>
    </location>
</feature>
<dbReference type="PANTHER" id="PTHR34512">
    <property type="entry name" value="CELL SURFACE PROTEIN"/>
    <property type="match status" value="1"/>
</dbReference>
<dbReference type="InterPro" id="IPR011047">
    <property type="entry name" value="Quinoprotein_ADH-like_sf"/>
</dbReference>
<dbReference type="SUPFAM" id="SSF50998">
    <property type="entry name" value="Quinoprotein alcohol dehydrogenase-like"/>
    <property type="match status" value="1"/>
</dbReference>
<organism evidence="2">
    <name type="scientific">marine metagenome</name>
    <dbReference type="NCBI Taxonomy" id="408172"/>
    <lineage>
        <taxon>unclassified sequences</taxon>
        <taxon>metagenomes</taxon>
        <taxon>ecological metagenomes</taxon>
    </lineage>
</organism>
<dbReference type="Pfam" id="PF13360">
    <property type="entry name" value="PQQ_2"/>
    <property type="match status" value="2"/>
</dbReference>
<reference evidence="2" key="1">
    <citation type="submission" date="2018-05" db="EMBL/GenBank/DDBJ databases">
        <authorList>
            <person name="Lanie J.A."/>
            <person name="Ng W.-L."/>
            <person name="Kazmierczak K.M."/>
            <person name="Andrzejewski T.M."/>
            <person name="Davidsen T.M."/>
            <person name="Wayne K.J."/>
            <person name="Tettelin H."/>
            <person name="Glass J.I."/>
            <person name="Rusch D."/>
            <person name="Podicherti R."/>
            <person name="Tsui H.-C.T."/>
            <person name="Winkler M.E."/>
        </authorList>
    </citation>
    <scope>NUCLEOTIDE SEQUENCE</scope>
</reference>
<dbReference type="InterPro" id="IPR015943">
    <property type="entry name" value="WD40/YVTN_repeat-like_dom_sf"/>
</dbReference>
<gene>
    <name evidence="2" type="ORF">METZ01_LOCUS454007</name>
</gene>
<proteinExistence type="predicted"/>
<dbReference type="Gene3D" id="2.130.10.10">
    <property type="entry name" value="YVTN repeat-like/Quinoprotein amine dehydrogenase"/>
    <property type="match status" value="1"/>
</dbReference>
<name>A0A383A0J0_9ZZZZ</name>
<dbReference type="EMBL" id="UINC01188104">
    <property type="protein sequence ID" value="SVE01153.1"/>
    <property type="molecule type" value="Genomic_DNA"/>
</dbReference>
<feature type="non-terminal residue" evidence="2">
    <location>
        <position position="1"/>
    </location>
</feature>
<evidence type="ECO:0000313" key="2">
    <source>
        <dbReference type="EMBL" id="SVE01153.1"/>
    </source>
</evidence>
<protein>
    <recommendedName>
        <fullName evidence="1">Pyrrolo-quinoline quinone repeat domain-containing protein</fullName>
    </recommendedName>
</protein>
<evidence type="ECO:0000259" key="1">
    <source>
        <dbReference type="Pfam" id="PF13360"/>
    </source>
</evidence>
<dbReference type="InterPro" id="IPR002372">
    <property type="entry name" value="PQQ_rpt_dom"/>
</dbReference>
<feature type="domain" description="Pyrrolo-quinoline quinone repeat" evidence="1">
    <location>
        <begin position="136"/>
        <end position="204"/>
    </location>
</feature>